<organism evidence="2 3">
    <name type="scientific">Microbulbifer echini</name>
    <dbReference type="NCBI Taxonomy" id="1529067"/>
    <lineage>
        <taxon>Bacteria</taxon>
        <taxon>Pseudomonadati</taxon>
        <taxon>Pseudomonadota</taxon>
        <taxon>Gammaproteobacteria</taxon>
        <taxon>Cellvibrionales</taxon>
        <taxon>Microbulbiferaceae</taxon>
        <taxon>Microbulbifer</taxon>
    </lineage>
</organism>
<evidence type="ECO:0000313" key="3">
    <source>
        <dbReference type="Proteomes" id="UP001569414"/>
    </source>
</evidence>
<reference evidence="2 3" key="1">
    <citation type="submission" date="2024-08" db="EMBL/GenBank/DDBJ databases">
        <authorList>
            <person name="Ishaq N."/>
        </authorList>
    </citation>
    <scope>NUCLEOTIDE SEQUENCE [LARGE SCALE GENOMIC DNA]</scope>
    <source>
        <strain evidence="2 3">JCM 30400</strain>
    </source>
</reference>
<dbReference type="RefSeq" id="WP_371842740.1">
    <property type="nucleotide sequence ID" value="NZ_JBGMEL010000003.1"/>
</dbReference>
<name>A0ABV4NL56_9GAMM</name>
<gene>
    <name evidence="2" type="ORF">ACCI51_04445</name>
</gene>
<keyword evidence="3" id="KW-1185">Reference proteome</keyword>
<protein>
    <recommendedName>
        <fullName evidence="4">DUF4468 domain-containing protein</fullName>
    </recommendedName>
</protein>
<sequence>MKIPALIFAFLFCQCVQASCQLEEYERFLNTQSLVMLEASVQLFEEDRGKFKTIKPFVKLEVRNNKLKVYVAKKLNELNPEVLNIKGPIANFVPSVSVQIMQDGSIRDKVDLAMSDDPFYRSEKNAMKPVERLYLYHEGMTEEEKKRFLSARNSLSKHMESNEQFAFMKRAFTTSLEKVCPVD</sequence>
<dbReference type="Proteomes" id="UP001569414">
    <property type="component" value="Unassembled WGS sequence"/>
</dbReference>
<comment type="caution">
    <text evidence="2">The sequence shown here is derived from an EMBL/GenBank/DDBJ whole genome shotgun (WGS) entry which is preliminary data.</text>
</comment>
<feature type="chain" id="PRO_5046475980" description="DUF4468 domain-containing protein" evidence="1">
    <location>
        <begin position="19"/>
        <end position="183"/>
    </location>
</feature>
<keyword evidence="1" id="KW-0732">Signal</keyword>
<feature type="signal peptide" evidence="1">
    <location>
        <begin position="1"/>
        <end position="18"/>
    </location>
</feature>
<evidence type="ECO:0008006" key="4">
    <source>
        <dbReference type="Google" id="ProtNLM"/>
    </source>
</evidence>
<accession>A0ABV4NL56</accession>
<proteinExistence type="predicted"/>
<evidence type="ECO:0000313" key="2">
    <source>
        <dbReference type="EMBL" id="MFA0789784.1"/>
    </source>
</evidence>
<evidence type="ECO:0000256" key="1">
    <source>
        <dbReference type="SAM" id="SignalP"/>
    </source>
</evidence>
<dbReference type="EMBL" id="JBGMEL010000003">
    <property type="protein sequence ID" value="MFA0789784.1"/>
    <property type="molecule type" value="Genomic_DNA"/>
</dbReference>